<feature type="transmembrane region" description="Helical" evidence="6">
    <location>
        <begin position="338"/>
        <end position="357"/>
    </location>
</feature>
<feature type="transmembrane region" description="Helical" evidence="6">
    <location>
        <begin position="182"/>
        <end position="204"/>
    </location>
</feature>
<sequence>MIKKAAKLVDPEEFMLVMRNFTSLSVLQAVTYLLPVIIFPYLFRAIGPAKFGLISFAQAFVQYFMILTDYGFSISATKEISLCHDEHAKICSVFSSVMTAKIALAFLSLLLMTGIVFAVPKFRSDWMVYVFSFGTVAGSTLFPLWFFQGTERMKHIADLNILGGILYTALIFSFVAEPQDYLMVPLINSAVFLATGILGQYRVFRHFGVSFHFPKYANFRQQMKAGWDIFISNVAINAYTTTRIFCIGLLTNNTITGFYSIAEKMANFVQTFPLSSFSQALFPRLSKIFNRNKRKAYEIMWHVQQITINISLITLPLIFIFAHFFVRIVCGGDYHASVFSFRMLLIAVFFISANAFRVQFLLVCGKTHIYSRIHVVMAMIGLPLMFLLIYSFSYIGAALSTILIEAGIFTVTYVTVKRFKF</sequence>
<proteinExistence type="predicted"/>
<evidence type="ECO:0000256" key="6">
    <source>
        <dbReference type="SAM" id="Phobius"/>
    </source>
</evidence>
<comment type="subcellular location">
    <subcellularLocation>
        <location evidence="1">Cell membrane</location>
        <topology evidence="1">Multi-pass membrane protein</topology>
    </subcellularLocation>
</comment>
<feature type="transmembrane region" description="Helical" evidence="6">
    <location>
        <begin position="306"/>
        <end position="326"/>
    </location>
</feature>
<reference evidence="7 8" key="1">
    <citation type="submission" date="2017-01" db="EMBL/GenBank/DDBJ databases">
        <title>First insights into the biology of 'candidatus Vampirococcus archaeovorus'.</title>
        <authorList>
            <person name="Kizina J."/>
            <person name="Jordan S."/>
            <person name="Stueber K."/>
            <person name="Reinhardt R."/>
            <person name="Harder J."/>
        </authorList>
    </citation>
    <scope>NUCLEOTIDE SEQUENCE [LARGE SCALE GENOMIC DNA]</scope>
    <source>
        <strain evidence="7 8">LiM</strain>
    </source>
</reference>
<evidence type="ECO:0000256" key="3">
    <source>
        <dbReference type="ARBA" id="ARBA00022692"/>
    </source>
</evidence>
<evidence type="ECO:0000256" key="1">
    <source>
        <dbReference type="ARBA" id="ARBA00004651"/>
    </source>
</evidence>
<dbReference type="KEGG" id="vai:BU251_06510"/>
<feature type="transmembrane region" description="Helical" evidence="6">
    <location>
        <begin position="21"/>
        <end position="43"/>
    </location>
</feature>
<name>A0A410P757_VELA1</name>
<evidence type="ECO:0000313" key="7">
    <source>
        <dbReference type="EMBL" id="QAT18049.1"/>
    </source>
</evidence>
<feature type="transmembrane region" description="Helical" evidence="6">
    <location>
        <begin position="369"/>
        <end position="389"/>
    </location>
</feature>
<feature type="transmembrane region" description="Helical" evidence="6">
    <location>
        <begin position="159"/>
        <end position="176"/>
    </location>
</feature>
<feature type="transmembrane region" description="Helical" evidence="6">
    <location>
        <begin position="265"/>
        <end position="285"/>
    </location>
</feature>
<keyword evidence="4 6" id="KW-1133">Transmembrane helix</keyword>
<dbReference type="PANTHER" id="PTHR30250:SF11">
    <property type="entry name" value="O-ANTIGEN TRANSPORTER-RELATED"/>
    <property type="match status" value="1"/>
</dbReference>
<feature type="transmembrane region" description="Helical" evidence="6">
    <location>
        <begin position="126"/>
        <end position="147"/>
    </location>
</feature>
<evidence type="ECO:0000256" key="4">
    <source>
        <dbReference type="ARBA" id="ARBA00022989"/>
    </source>
</evidence>
<accession>A0A410P757</accession>
<dbReference type="InterPro" id="IPR002797">
    <property type="entry name" value="Polysacc_synth"/>
</dbReference>
<keyword evidence="8" id="KW-1185">Reference proteome</keyword>
<organism evidence="7 8">
    <name type="scientific">Velamenicoccus archaeovorus</name>
    <dbReference type="NCBI Taxonomy" id="1930593"/>
    <lineage>
        <taxon>Bacteria</taxon>
        <taxon>Pseudomonadati</taxon>
        <taxon>Candidatus Omnitrophota</taxon>
        <taxon>Candidatus Velamenicoccus</taxon>
    </lineage>
</organism>
<dbReference type="EMBL" id="CP019384">
    <property type="protein sequence ID" value="QAT18049.1"/>
    <property type="molecule type" value="Genomic_DNA"/>
</dbReference>
<evidence type="ECO:0000256" key="5">
    <source>
        <dbReference type="ARBA" id="ARBA00023136"/>
    </source>
</evidence>
<dbReference type="AlphaFoldDB" id="A0A410P757"/>
<keyword evidence="2" id="KW-1003">Cell membrane</keyword>
<evidence type="ECO:0000313" key="8">
    <source>
        <dbReference type="Proteomes" id="UP000287243"/>
    </source>
</evidence>
<dbReference type="Proteomes" id="UP000287243">
    <property type="component" value="Chromosome"/>
</dbReference>
<protein>
    <submittedName>
        <fullName evidence="7">Uncharacterized protein</fullName>
    </submittedName>
</protein>
<feature type="transmembrane region" description="Helical" evidence="6">
    <location>
        <begin position="225"/>
        <end position="245"/>
    </location>
</feature>
<dbReference type="CDD" id="cd13128">
    <property type="entry name" value="MATE_Wzx_like"/>
    <property type="match status" value="1"/>
</dbReference>
<dbReference type="PANTHER" id="PTHR30250">
    <property type="entry name" value="PST FAMILY PREDICTED COLANIC ACID TRANSPORTER"/>
    <property type="match status" value="1"/>
</dbReference>
<evidence type="ECO:0000256" key="2">
    <source>
        <dbReference type="ARBA" id="ARBA00022475"/>
    </source>
</evidence>
<dbReference type="Pfam" id="PF01943">
    <property type="entry name" value="Polysacc_synt"/>
    <property type="match status" value="1"/>
</dbReference>
<keyword evidence="3 6" id="KW-0812">Transmembrane</keyword>
<feature type="transmembrane region" description="Helical" evidence="6">
    <location>
        <begin position="102"/>
        <end position="120"/>
    </location>
</feature>
<feature type="transmembrane region" description="Helical" evidence="6">
    <location>
        <begin position="49"/>
        <end position="72"/>
    </location>
</feature>
<dbReference type="InterPro" id="IPR050833">
    <property type="entry name" value="Poly_Biosynth_Transport"/>
</dbReference>
<dbReference type="GO" id="GO:0005886">
    <property type="term" value="C:plasma membrane"/>
    <property type="evidence" value="ECO:0007669"/>
    <property type="project" value="UniProtKB-SubCell"/>
</dbReference>
<feature type="transmembrane region" description="Helical" evidence="6">
    <location>
        <begin position="395"/>
        <end position="416"/>
    </location>
</feature>
<gene>
    <name evidence="7" type="ORF">BU251_06510</name>
</gene>
<keyword evidence="5 6" id="KW-0472">Membrane</keyword>